<feature type="transmembrane region" description="Helical" evidence="1">
    <location>
        <begin position="6"/>
        <end position="28"/>
    </location>
</feature>
<name>A0A8T0HXP0_CERPU</name>
<keyword evidence="3" id="KW-1185">Reference proteome</keyword>
<dbReference type="AlphaFoldDB" id="A0A8T0HXP0"/>
<sequence>MSYQCSYSWNYILAFGNCVSFCMLYEILHQLEFSWKFVGMMAGMWPSNQSTRSSSAIAVLKNNVEYLREELQRCLRYSFFNLREDNPRIGENFPELWYSTFSNVVERLFYLRNF</sequence>
<comment type="caution">
    <text evidence="2">The sequence shown here is derived from an EMBL/GenBank/DDBJ whole genome shotgun (WGS) entry which is preliminary data.</text>
</comment>
<keyword evidence="1" id="KW-1133">Transmembrane helix</keyword>
<gene>
    <name evidence="2" type="ORF">KC19_5G038200</name>
</gene>
<proteinExistence type="predicted"/>
<keyword evidence="1" id="KW-0812">Transmembrane</keyword>
<evidence type="ECO:0000313" key="3">
    <source>
        <dbReference type="Proteomes" id="UP000822688"/>
    </source>
</evidence>
<organism evidence="2 3">
    <name type="scientific">Ceratodon purpureus</name>
    <name type="common">Fire moss</name>
    <name type="synonym">Dicranum purpureum</name>
    <dbReference type="NCBI Taxonomy" id="3225"/>
    <lineage>
        <taxon>Eukaryota</taxon>
        <taxon>Viridiplantae</taxon>
        <taxon>Streptophyta</taxon>
        <taxon>Embryophyta</taxon>
        <taxon>Bryophyta</taxon>
        <taxon>Bryophytina</taxon>
        <taxon>Bryopsida</taxon>
        <taxon>Dicranidae</taxon>
        <taxon>Pseudoditrichales</taxon>
        <taxon>Ditrichaceae</taxon>
        <taxon>Ceratodon</taxon>
    </lineage>
</organism>
<dbReference type="EMBL" id="CM026425">
    <property type="protein sequence ID" value="KAG0575892.1"/>
    <property type="molecule type" value="Genomic_DNA"/>
</dbReference>
<evidence type="ECO:0000256" key="1">
    <source>
        <dbReference type="SAM" id="Phobius"/>
    </source>
</evidence>
<reference evidence="2" key="1">
    <citation type="submission" date="2020-06" db="EMBL/GenBank/DDBJ databases">
        <title>WGS assembly of Ceratodon purpureus strain R40.</title>
        <authorList>
            <person name="Carey S.B."/>
            <person name="Jenkins J."/>
            <person name="Shu S."/>
            <person name="Lovell J.T."/>
            <person name="Sreedasyam A."/>
            <person name="Maumus F."/>
            <person name="Tiley G.P."/>
            <person name="Fernandez-Pozo N."/>
            <person name="Barry K."/>
            <person name="Chen C."/>
            <person name="Wang M."/>
            <person name="Lipzen A."/>
            <person name="Daum C."/>
            <person name="Saski C.A."/>
            <person name="Payton A.C."/>
            <person name="Mcbreen J.C."/>
            <person name="Conrad R.E."/>
            <person name="Kollar L.M."/>
            <person name="Olsson S."/>
            <person name="Huttunen S."/>
            <person name="Landis J.B."/>
            <person name="Wickett N.J."/>
            <person name="Johnson M.G."/>
            <person name="Rensing S.A."/>
            <person name="Grimwood J."/>
            <person name="Schmutz J."/>
            <person name="Mcdaniel S.F."/>
        </authorList>
    </citation>
    <scope>NUCLEOTIDE SEQUENCE</scope>
    <source>
        <strain evidence="2">R40</strain>
    </source>
</reference>
<dbReference type="Proteomes" id="UP000822688">
    <property type="component" value="Chromosome 5"/>
</dbReference>
<protein>
    <submittedName>
        <fullName evidence="2">Uncharacterized protein</fullName>
    </submittedName>
</protein>
<evidence type="ECO:0000313" key="2">
    <source>
        <dbReference type="EMBL" id="KAG0575892.1"/>
    </source>
</evidence>
<accession>A0A8T0HXP0</accession>
<keyword evidence="1" id="KW-0472">Membrane</keyword>